<dbReference type="AlphaFoldDB" id="A0A1E7X7R4"/>
<evidence type="ECO:0000313" key="2">
    <source>
        <dbReference type="Proteomes" id="UP000175989"/>
    </source>
</evidence>
<evidence type="ECO:0000313" key="1">
    <source>
        <dbReference type="EMBL" id="OFA09048.1"/>
    </source>
</evidence>
<dbReference type="Proteomes" id="UP000175989">
    <property type="component" value="Unassembled WGS sequence"/>
</dbReference>
<dbReference type="OrthoDB" id="9844837at2"/>
<reference evidence="2" key="1">
    <citation type="journal article" date="2016" name="Front. Microbiol.">
        <title>Molecular Keys to the Janthinobacterium and Duganella spp. Interaction with the Plant Pathogen Fusarium graminearum.</title>
        <authorList>
            <person name="Haack F.S."/>
            <person name="Poehlein A."/>
            <person name="Kroger C."/>
            <person name="Voigt C.A."/>
            <person name="Piepenbring M."/>
            <person name="Bode H.B."/>
            <person name="Daniel R."/>
            <person name="Schafer W."/>
            <person name="Streit W.R."/>
        </authorList>
    </citation>
    <scope>NUCLEOTIDE SEQUENCE [LARGE SCALE GENOMIC DNA]</scope>
    <source>
        <strain evidence="2">T54</strain>
    </source>
</reference>
<proteinExistence type="predicted"/>
<dbReference type="EMBL" id="LROM01000024">
    <property type="protein sequence ID" value="OFA09048.1"/>
    <property type="molecule type" value="Genomic_DNA"/>
</dbReference>
<comment type="caution">
    <text evidence="1">The sequence shown here is derived from an EMBL/GenBank/DDBJ whole genome shotgun (WGS) entry which is preliminary data.</text>
</comment>
<accession>A0A1E7X7R4</accession>
<name>A0A1E7X7R4_9BURK</name>
<organism evidence="1 2">
    <name type="scientific">Duganella phyllosphaerae</name>
    <dbReference type="NCBI Taxonomy" id="762836"/>
    <lineage>
        <taxon>Bacteria</taxon>
        <taxon>Pseudomonadati</taxon>
        <taxon>Pseudomonadota</taxon>
        <taxon>Betaproteobacteria</taxon>
        <taxon>Burkholderiales</taxon>
        <taxon>Oxalobacteraceae</taxon>
        <taxon>Telluria group</taxon>
        <taxon>Duganella</taxon>
    </lineage>
</organism>
<gene>
    <name evidence="1" type="ORF">DUPY_02900</name>
</gene>
<keyword evidence="2" id="KW-1185">Reference proteome</keyword>
<dbReference type="RefSeq" id="WP_070245937.1">
    <property type="nucleotide sequence ID" value="NZ_LROM01000024.1"/>
</dbReference>
<sequence>MNSTISSGIWKQIRTGDEIEAKTTIEIPDEQGHLRRSITAGKRYPVTVYAEQAGLMARIVGDEGIPHEITGDYIENFKWISRKPTE</sequence>
<protein>
    <submittedName>
        <fullName evidence="1">Uncharacterized protein</fullName>
    </submittedName>
</protein>